<evidence type="ECO:0000313" key="2">
    <source>
        <dbReference type="EMBL" id="MCC8431811.1"/>
    </source>
</evidence>
<evidence type="ECO:0008006" key="4">
    <source>
        <dbReference type="Google" id="ProtNLM"/>
    </source>
</evidence>
<accession>A0ABS8L0F9</accession>
<sequence>MARRNFATVDALLALGCVVIFAGGVLAQSPSGQGVPARGGPPVEQIASDLGLPTDRVREAFRKVGPPQHAERQQPTEAQMKSHVQALATALNVSAERLMPVLEKYRPASPPRGDNPPSKSGDRS</sequence>
<evidence type="ECO:0000313" key="3">
    <source>
        <dbReference type="Proteomes" id="UP001198862"/>
    </source>
</evidence>
<dbReference type="RefSeq" id="WP_230553237.1">
    <property type="nucleotide sequence ID" value="NZ_JAJISD010000011.1"/>
</dbReference>
<organism evidence="2 3">
    <name type="scientific">Reyranella aquatilis</name>
    <dbReference type="NCBI Taxonomy" id="2035356"/>
    <lineage>
        <taxon>Bacteria</taxon>
        <taxon>Pseudomonadati</taxon>
        <taxon>Pseudomonadota</taxon>
        <taxon>Alphaproteobacteria</taxon>
        <taxon>Hyphomicrobiales</taxon>
        <taxon>Reyranellaceae</taxon>
        <taxon>Reyranella</taxon>
    </lineage>
</organism>
<proteinExistence type="predicted"/>
<gene>
    <name evidence="2" type="ORF">LJ725_22770</name>
</gene>
<dbReference type="Proteomes" id="UP001198862">
    <property type="component" value="Unassembled WGS sequence"/>
</dbReference>
<feature type="region of interest" description="Disordered" evidence="1">
    <location>
        <begin position="101"/>
        <end position="124"/>
    </location>
</feature>
<evidence type="ECO:0000256" key="1">
    <source>
        <dbReference type="SAM" id="MobiDB-lite"/>
    </source>
</evidence>
<dbReference type="EMBL" id="JAJISD010000011">
    <property type="protein sequence ID" value="MCC8431811.1"/>
    <property type="molecule type" value="Genomic_DNA"/>
</dbReference>
<protein>
    <recommendedName>
        <fullName evidence="4">HTH cro/C1-type domain-containing protein</fullName>
    </recommendedName>
</protein>
<keyword evidence="3" id="KW-1185">Reference proteome</keyword>
<reference evidence="2 3" key="1">
    <citation type="submission" date="2021-11" db="EMBL/GenBank/DDBJ databases">
        <authorList>
            <person name="Lee D.-H."/>
            <person name="Kim S.-B."/>
        </authorList>
    </citation>
    <scope>NUCLEOTIDE SEQUENCE [LARGE SCALE GENOMIC DNA]</scope>
    <source>
        <strain evidence="2 3">KCTC 52223</strain>
    </source>
</reference>
<comment type="caution">
    <text evidence="2">The sequence shown here is derived from an EMBL/GenBank/DDBJ whole genome shotgun (WGS) entry which is preliminary data.</text>
</comment>
<name>A0ABS8L0F9_9HYPH</name>